<evidence type="ECO:0000256" key="4">
    <source>
        <dbReference type="ARBA" id="ARBA00022490"/>
    </source>
</evidence>
<feature type="domain" description="Phosphoribosyltransferase" evidence="9">
    <location>
        <begin position="74"/>
        <end position="251"/>
    </location>
</feature>
<evidence type="ECO:0000259" key="9">
    <source>
        <dbReference type="Pfam" id="PF14681"/>
    </source>
</evidence>
<dbReference type="RefSeq" id="XP_012687768.2">
    <property type="nucleotide sequence ID" value="XM_012832314.3"/>
</dbReference>
<name>A0A6P3W2L3_CLUHA</name>
<dbReference type="GO" id="GO:0005634">
    <property type="term" value="C:nucleus"/>
    <property type="evidence" value="ECO:0007669"/>
    <property type="project" value="UniProtKB-SubCell"/>
</dbReference>
<dbReference type="InterPro" id="IPR000836">
    <property type="entry name" value="PRTase_dom"/>
</dbReference>
<evidence type="ECO:0000256" key="5">
    <source>
        <dbReference type="ARBA" id="ARBA00022741"/>
    </source>
</evidence>
<dbReference type="GeneID" id="105904430"/>
<dbReference type="AlphaFoldDB" id="A0A6P3W2L3"/>
<dbReference type="Proteomes" id="UP000515152">
    <property type="component" value="Chromosome 20"/>
</dbReference>
<evidence type="ECO:0000256" key="7">
    <source>
        <dbReference type="ARBA" id="ARBA00023242"/>
    </source>
</evidence>
<accession>A0A6P3W2L3</accession>
<evidence type="ECO:0000256" key="3">
    <source>
        <dbReference type="ARBA" id="ARBA00009516"/>
    </source>
</evidence>
<reference evidence="11" key="1">
    <citation type="submission" date="2025-08" db="UniProtKB">
        <authorList>
            <consortium name="RefSeq"/>
        </authorList>
    </citation>
    <scope>IDENTIFICATION</scope>
</reference>
<evidence type="ECO:0000313" key="10">
    <source>
        <dbReference type="Proteomes" id="UP000515152"/>
    </source>
</evidence>
<dbReference type="Pfam" id="PF14681">
    <property type="entry name" value="UPRTase"/>
    <property type="match status" value="1"/>
</dbReference>
<evidence type="ECO:0000313" key="11">
    <source>
        <dbReference type="RefSeq" id="XP_012687768.2"/>
    </source>
</evidence>
<dbReference type="GO" id="GO:0005737">
    <property type="term" value="C:cytoplasm"/>
    <property type="evidence" value="ECO:0007669"/>
    <property type="project" value="UniProtKB-SubCell"/>
</dbReference>
<dbReference type="FunFam" id="3.40.50.2020:FF:000026">
    <property type="entry name" value="Uracil phosphoribosyltransferase homolog"/>
    <property type="match status" value="1"/>
</dbReference>
<dbReference type="CDD" id="cd06223">
    <property type="entry name" value="PRTases_typeI"/>
    <property type="match status" value="1"/>
</dbReference>
<dbReference type="GO" id="GO:0016757">
    <property type="term" value="F:glycosyltransferase activity"/>
    <property type="evidence" value="ECO:0007669"/>
    <property type="project" value="UniProtKB-KW"/>
</dbReference>
<keyword evidence="11" id="KW-0808">Transferase</keyword>
<evidence type="ECO:0000256" key="8">
    <source>
        <dbReference type="ARBA" id="ARBA00044193"/>
    </source>
</evidence>
<comment type="similarity">
    <text evidence="3">Belongs to the UPRTase family.</text>
</comment>
<keyword evidence="10" id="KW-1185">Reference proteome</keyword>
<protein>
    <recommendedName>
        <fullName evidence="8">Uracil phosphoribosyltransferase homolog</fullName>
    </recommendedName>
</protein>
<proteinExistence type="inferred from homology"/>
<keyword evidence="5" id="KW-0547">Nucleotide-binding</keyword>
<comment type="subcellular location">
    <subcellularLocation>
        <location evidence="2">Cytoplasm</location>
    </subcellularLocation>
    <subcellularLocation>
        <location evidence="1">Nucleus</location>
    </subcellularLocation>
</comment>
<evidence type="ECO:0000256" key="2">
    <source>
        <dbReference type="ARBA" id="ARBA00004496"/>
    </source>
</evidence>
<dbReference type="GO" id="GO:0005525">
    <property type="term" value="F:GTP binding"/>
    <property type="evidence" value="ECO:0007669"/>
    <property type="project" value="UniProtKB-KW"/>
</dbReference>
<dbReference type="OrthoDB" id="106623at2759"/>
<keyword evidence="4" id="KW-0963">Cytoplasm</keyword>
<dbReference type="SUPFAM" id="SSF53271">
    <property type="entry name" value="PRTase-like"/>
    <property type="match status" value="1"/>
</dbReference>
<evidence type="ECO:0000256" key="6">
    <source>
        <dbReference type="ARBA" id="ARBA00023134"/>
    </source>
</evidence>
<gene>
    <name evidence="11" type="primary">LOC105904430</name>
</gene>
<keyword evidence="6" id="KW-0342">GTP-binding</keyword>
<keyword evidence="7" id="KW-0539">Nucleus</keyword>
<dbReference type="KEGG" id="char:105904430"/>
<sequence>MPCQQISSSNSDHAAMKQVRFANNGNVSVNVNDISVVAHKDNEVDTKPDGTGSEDNADLQTLLGPQLKLLPLNDQIRELQTIIRDKSTSRGDFVFCADRLIRLVVEEGLNQLPYTESTVTTPTGHKYEGVKFERGNCGVSIMRSGEAMEQGLRDCCRSIRIGKILIQSDEETQKAKVYYAKFPPDIYRRKVLLMYPILSTGNTVIEAVRVLIEHGVQPKHIILLSLFSTPHGAKSIIQEFPDITILTTEVHPVAPTHFGQKYFGTD</sequence>
<dbReference type="InterPro" id="IPR029057">
    <property type="entry name" value="PRTase-like"/>
</dbReference>
<evidence type="ECO:0000256" key="1">
    <source>
        <dbReference type="ARBA" id="ARBA00004123"/>
    </source>
</evidence>
<organism evidence="10 11">
    <name type="scientific">Clupea harengus</name>
    <name type="common">Atlantic herring</name>
    <dbReference type="NCBI Taxonomy" id="7950"/>
    <lineage>
        <taxon>Eukaryota</taxon>
        <taxon>Metazoa</taxon>
        <taxon>Chordata</taxon>
        <taxon>Craniata</taxon>
        <taxon>Vertebrata</taxon>
        <taxon>Euteleostomi</taxon>
        <taxon>Actinopterygii</taxon>
        <taxon>Neopterygii</taxon>
        <taxon>Teleostei</taxon>
        <taxon>Clupei</taxon>
        <taxon>Clupeiformes</taxon>
        <taxon>Clupeoidei</taxon>
        <taxon>Clupeidae</taxon>
        <taxon>Clupea</taxon>
    </lineage>
</organism>
<keyword evidence="11" id="KW-0328">Glycosyltransferase</keyword>
<dbReference type="Gene3D" id="3.40.50.2020">
    <property type="match status" value="1"/>
</dbReference>